<feature type="compositionally biased region" description="Basic and acidic residues" evidence="1">
    <location>
        <begin position="9"/>
        <end position="19"/>
    </location>
</feature>
<gene>
    <name evidence="2" type="ORF">H4219_002980</name>
</gene>
<comment type="caution">
    <text evidence="2">The sequence shown here is derived from an EMBL/GenBank/DDBJ whole genome shotgun (WGS) entry which is preliminary data.</text>
</comment>
<name>A0A9W8A001_9FUNG</name>
<dbReference type="Proteomes" id="UP001150538">
    <property type="component" value="Unassembled WGS sequence"/>
</dbReference>
<feature type="region of interest" description="Disordered" evidence="1">
    <location>
        <begin position="1"/>
        <end position="33"/>
    </location>
</feature>
<proteinExistence type="predicted"/>
<evidence type="ECO:0000256" key="1">
    <source>
        <dbReference type="SAM" id="MobiDB-lite"/>
    </source>
</evidence>
<dbReference type="AlphaFoldDB" id="A0A9W8A001"/>
<protein>
    <submittedName>
        <fullName evidence="2">Uncharacterized protein</fullName>
    </submittedName>
</protein>
<keyword evidence="3" id="KW-1185">Reference proteome</keyword>
<organism evidence="2 3">
    <name type="scientific">Mycoemilia scoparia</name>
    <dbReference type="NCBI Taxonomy" id="417184"/>
    <lineage>
        <taxon>Eukaryota</taxon>
        <taxon>Fungi</taxon>
        <taxon>Fungi incertae sedis</taxon>
        <taxon>Zoopagomycota</taxon>
        <taxon>Kickxellomycotina</taxon>
        <taxon>Kickxellomycetes</taxon>
        <taxon>Kickxellales</taxon>
        <taxon>Kickxellaceae</taxon>
        <taxon>Mycoemilia</taxon>
    </lineage>
</organism>
<evidence type="ECO:0000313" key="3">
    <source>
        <dbReference type="Proteomes" id="UP001150538"/>
    </source>
</evidence>
<accession>A0A9W8A001</accession>
<sequence length="306" mass="33130">MSSSNSSAFREKGKRKDAGDTSPSTPSKPKGFGERLYSSAKALATSGFSISPTDLVLSEEKGQPSALATTACSSEPSSSYAFIQPAQSINIGCGNSNDISSAPAQQTIDPKPTQMPMNRHSNLEDIISPGIAIDREPHTSTFTTPKNHSSIHTKGTDANLMSLLDGSTVASFLSNESAIFADIPSPTITSMACEKSKQNDTNSTGAKNNNESVLDTVEYLNGRIATGNSHRDYLSDVYSFSHWDIRCESVLQEDHRLNEEWNDAWLNHAFSSHIVFNSPLADRQRSATAPLDYLNPVNIGILRPRM</sequence>
<reference evidence="2" key="1">
    <citation type="submission" date="2022-07" db="EMBL/GenBank/DDBJ databases">
        <title>Phylogenomic reconstructions and comparative analyses of Kickxellomycotina fungi.</title>
        <authorList>
            <person name="Reynolds N.K."/>
            <person name="Stajich J.E."/>
            <person name="Barry K."/>
            <person name="Grigoriev I.V."/>
            <person name="Crous P."/>
            <person name="Smith M.E."/>
        </authorList>
    </citation>
    <scope>NUCLEOTIDE SEQUENCE</scope>
    <source>
        <strain evidence="2">NBRC 100468</strain>
    </source>
</reference>
<feature type="region of interest" description="Disordered" evidence="1">
    <location>
        <begin position="97"/>
        <end position="116"/>
    </location>
</feature>
<evidence type="ECO:0000313" key="2">
    <source>
        <dbReference type="EMBL" id="KAJ1917870.1"/>
    </source>
</evidence>
<feature type="compositionally biased region" description="Polar residues" evidence="1">
    <location>
        <begin position="97"/>
        <end position="108"/>
    </location>
</feature>
<dbReference type="EMBL" id="JANBPU010000060">
    <property type="protein sequence ID" value="KAJ1917870.1"/>
    <property type="molecule type" value="Genomic_DNA"/>
</dbReference>